<dbReference type="Gramene" id="QL07p001042:mrna">
    <property type="protein sequence ID" value="QL07p001042:mrna"/>
    <property type="gene ID" value="QL07p001042"/>
</dbReference>
<dbReference type="GO" id="GO:0047262">
    <property type="term" value="F:polygalacturonate 4-alpha-galacturonosyltransferase activity"/>
    <property type="evidence" value="ECO:0007669"/>
    <property type="project" value="InterPro"/>
</dbReference>
<keyword evidence="4" id="KW-0808">Transferase</keyword>
<dbReference type="GO" id="GO:0000139">
    <property type="term" value="C:Golgi membrane"/>
    <property type="evidence" value="ECO:0007669"/>
    <property type="project" value="UniProtKB-SubCell"/>
</dbReference>
<evidence type="ECO:0000256" key="5">
    <source>
        <dbReference type="RuleBase" id="RU362027"/>
    </source>
</evidence>
<keyword evidence="5" id="KW-0961">Cell wall biogenesis/degradation</keyword>
<organism evidence="6 7">
    <name type="scientific">Quercus lobata</name>
    <name type="common">Valley oak</name>
    <dbReference type="NCBI Taxonomy" id="97700"/>
    <lineage>
        <taxon>Eukaryota</taxon>
        <taxon>Viridiplantae</taxon>
        <taxon>Streptophyta</taxon>
        <taxon>Embryophyta</taxon>
        <taxon>Tracheophyta</taxon>
        <taxon>Spermatophyta</taxon>
        <taxon>Magnoliopsida</taxon>
        <taxon>eudicotyledons</taxon>
        <taxon>Gunneridae</taxon>
        <taxon>Pentapetalae</taxon>
        <taxon>rosids</taxon>
        <taxon>fabids</taxon>
        <taxon>Fagales</taxon>
        <taxon>Fagaceae</taxon>
        <taxon>Quercus</taxon>
    </lineage>
</organism>
<keyword evidence="7" id="KW-1185">Reference proteome</keyword>
<dbReference type="InterPro" id="IPR029993">
    <property type="entry name" value="GAUT"/>
</dbReference>
<evidence type="ECO:0000256" key="4">
    <source>
        <dbReference type="ARBA" id="ARBA00022679"/>
    </source>
</evidence>
<sequence>MKCATVVPLPGVTQDIAGYKITHEPNIYVLEAPGVLVPSIPDIETELKLALAELGNTSKDEFFRSSTHKYLNLEKHVSTRADFLVTTEHSLLAIESARSWIRSCILKWVMPKNVVSLLSAWWNWLGSHTSNVWNMVPACLMWLIWKERNARTFEDIERPVDCVKSLLLRTLFEWSRNKGRATIHSNFKVSAYDKLKAMEQTLAKGKQLQDDYASVVKKLRAMQPMLHSTEEQLRVHKKLTIFLTQLIAKTIPKGLHCLPLRLTTEYYTLNSSQHDFPNQEKLEDPQLYHYALFSDKVLAAAVVVNSTITYAKVQNIEEFTWLNASYSPVLKQLGSQSMIDYNFRAHRANSDSNLKYRNPKYLSILNHLQFYLPEIFPKLNKVLFLDDDIIVKKDLTALWSLDSKGNVNGAVETCGESFHHFDRYLNFSNPLISKNFDRHACGSYWNKLLGLGFWFNYQKFVITESIAHQPSIYVLDTPGVLVPSIPDIETGLKLALAGIILLQIISPNFYFKFSRDPPSLEAFEQQETARDSDLVTKVQCALYLTLLEFTGNVEDESNLGSLIEQQFEALQKAFKIPHKASEARLMVSKKLLTLFRAGKLGPFILHDILDANTVS</sequence>
<name>A0A7N2M2F3_QUELO</name>
<dbReference type="EnsemblPlants" id="QL07p001042:mrna">
    <property type="protein sequence ID" value="QL07p001042:mrna"/>
    <property type="gene ID" value="QL07p001042"/>
</dbReference>
<evidence type="ECO:0000256" key="3">
    <source>
        <dbReference type="ARBA" id="ARBA00022676"/>
    </source>
</evidence>
<dbReference type="PANTHER" id="PTHR32116:SF7">
    <property type="entry name" value="GALACTURONOSYLTRANSFERASE 4-RELATED"/>
    <property type="match status" value="1"/>
</dbReference>
<dbReference type="PANTHER" id="PTHR32116">
    <property type="entry name" value="GALACTURONOSYLTRANSFERASE 4-RELATED"/>
    <property type="match status" value="1"/>
</dbReference>
<dbReference type="InterPro" id="IPR029044">
    <property type="entry name" value="Nucleotide-diphossugar_trans"/>
</dbReference>
<evidence type="ECO:0000256" key="1">
    <source>
        <dbReference type="ARBA" id="ARBA00004877"/>
    </source>
</evidence>
<dbReference type="Proteomes" id="UP000594261">
    <property type="component" value="Chromosome 7"/>
</dbReference>
<dbReference type="Gene3D" id="3.90.550.10">
    <property type="entry name" value="Spore Coat Polysaccharide Biosynthesis Protein SpsA, Chain A"/>
    <property type="match status" value="1"/>
</dbReference>
<dbReference type="UniPathway" id="UPA00845"/>
<reference evidence="6" key="2">
    <citation type="submission" date="2021-01" db="UniProtKB">
        <authorList>
            <consortium name="EnsemblPlants"/>
        </authorList>
    </citation>
    <scope>IDENTIFICATION</scope>
</reference>
<proteinExistence type="inferred from homology"/>
<reference evidence="6 7" key="1">
    <citation type="journal article" date="2016" name="G3 (Bethesda)">
        <title>First Draft Assembly and Annotation of the Genome of a California Endemic Oak Quercus lobata Nee (Fagaceae).</title>
        <authorList>
            <person name="Sork V.L."/>
            <person name="Fitz-Gibbon S.T."/>
            <person name="Puiu D."/>
            <person name="Crepeau M."/>
            <person name="Gugger P.F."/>
            <person name="Sherman R."/>
            <person name="Stevens K."/>
            <person name="Langley C.H."/>
            <person name="Pellegrini M."/>
            <person name="Salzberg S.L."/>
        </authorList>
    </citation>
    <scope>NUCLEOTIDE SEQUENCE [LARGE SCALE GENOMIC DNA]</scope>
    <source>
        <strain evidence="6 7">cv. SW786</strain>
    </source>
</reference>
<comment type="pathway">
    <text evidence="1 5">Glycan metabolism; pectin biosynthesis.</text>
</comment>
<evidence type="ECO:0000313" key="6">
    <source>
        <dbReference type="EnsemblPlants" id="QL07p001042:mrna"/>
    </source>
</evidence>
<protein>
    <recommendedName>
        <fullName evidence="5">Hexosyltransferase</fullName>
        <ecNumber evidence="5">2.4.1.-</ecNumber>
    </recommendedName>
</protein>
<dbReference type="InterPro" id="IPR002495">
    <property type="entry name" value="Glyco_trans_8"/>
</dbReference>
<keyword evidence="5" id="KW-0333">Golgi apparatus</keyword>
<comment type="subcellular location">
    <subcellularLocation>
        <location evidence="5">Golgi apparatus membrane</location>
        <topology evidence="5">Single-pass type II membrane protein</topology>
    </subcellularLocation>
</comment>
<keyword evidence="3 5" id="KW-0328">Glycosyltransferase</keyword>
<dbReference type="EC" id="2.4.1.-" evidence="5"/>
<dbReference type="SUPFAM" id="SSF53448">
    <property type="entry name" value="Nucleotide-diphospho-sugar transferases"/>
    <property type="match status" value="1"/>
</dbReference>
<dbReference type="GO" id="GO:0071555">
    <property type="term" value="P:cell wall organization"/>
    <property type="evidence" value="ECO:0007669"/>
    <property type="project" value="UniProtKB-KW"/>
</dbReference>
<dbReference type="GO" id="GO:0045489">
    <property type="term" value="P:pectin biosynthetic process"/>
    <property type="evidence" value="ECO:0007669"/>
    <property type="project" value="UniProtKB-UniPathway"/>
</dbReference>
<comment type="similarity">
    <text evidence="2 5">Belongs to the glycosyltransferase 8 family.</text>
</comment>
<dbReference type="EMBL" id="LRBV02000007">
    <property type="status" value="NOT_ANNOTATED_CDS"/>
    <property type="molecule type" value="Genomic_DNA"/>
</dbReference>
<accession>A0A7N2M2F3</accession>
<evidence type="ECO:0000313" key="7">
    <source>
        <dbReference type="Proteomes" id="UP000594261"/>
    </source>
</evidence>
<dbReference type="InParanoid" id="A0A7N2M2F3"/>
<dbReference type="Pfam" id="PF01501">
    <property type="entry name" value="Glyco_transf_8"/>
    <property type="match status" value="1"/>
</dbReference>
<dbReference type="AlphaFoldDB" id="A0A7N2M2F3"/>
<evidence type="ECO:0000256" key="2">
    <source>
        <dbReference type="ARBA" id="ARBA00006351"/>
    </source>
</evidence>